<gene>
    <name evidence="12" type="ORF">KL86SPO_20455</name>
</gene>
<keyword evidence="5" id="KW-0547">Nucleotide-binding</keyword>
<evidence type="ECO:0000313" key="12">
    <source>
        <dbReference type="EMBL" id="SCM79211.1"/>
    </source>
</evidence>
<feature type="transmembrane region" description="Helical" evidence="9">
    <location>
        <begin position="241"/>
        <end position="263"/>
    </location>
</feature>
<comment type="subcellular location">
    <subcellularLocation>
        <location evidence="1">Cell membrane</location>
        <topology evidence="1">Multi-pass membrane protein</topology>
    </subcellularLocation>
</comment>
<dbReference type="Gene3D" id="3.40.50.300">
    <property type="entry name" value="P-loop containing nucleotide triphosphate hydrolases"/>
    <property type="match status" value="1"/>
</dbReference>
<dbReference type="RefSeq" id="WP_288183445.1">
    <property type="nucleotide sequence ID" value="NZ_LT608335.1"/>
</dbReference>
<keyword evidence="6 12" id="KW-0067">ATP-binding</keyword>
<sequence length="579" mass="63370">MKYLSQFLREKKKLLFLIFFTALVQAFGTLMVPYFVAAIIDSGIAQRNIPAIITIGLQMLAAAGITALISLWGSYLCADLAALVGKNLREQIFAKIQLLSVKEFNHFGTASMITRSTGDITIIQQTLIMILQMVLPTPLVAVAAVTMTAAVSPLLVYVPLAGMLGFFLIIIILFRQASPISKTIQQRVDVVNRLVRESIVGIRVIRAFDNTGYERKRSDSAFTQYADNVIRLNRIFAFFNPMVWVVMGLTMAAVVWFGGYLVLQQTIGVGSIAAVIEYTVMTLAYLMMSAMVLVNLPRMTACLERIQEVLDTVPEIADSAAGREQPDAANTQKIIFKDVTFSYKGAEKPVLEGLNFTCEQGKTTAIIGGTGSGKSTIAGLMLRLYDIQQGQILLEGKDIRSITQHELRERISYVPQKAFLFSGTIADNLRMGNQEATTEELRHAAKIAQADSFIDSLEAGYDSPVAQAGTNFSGGQKQRLCIARALVKKVPVYVFDDSFSALDFKTDAALRSALKREMRDAAVVIIAQRISTIMAADQIIVLDAGRIAGIGPHAELIKTCGVYTEIADSQLTEREKSSA</sequence>
<evidence type="ECO:0000256" key="4">
    <source>
        <dbReference type="ARBA" id="ARBA00022692"/>
    </source>
</evidence>
<feature type="transmembrane region" description="Helical" evidence="9">
    <location>
        <begin position="127"/>
        <end position="148"/>
    </location>
</feature>
<dbReference type="PROSITE" id="PS50929">
    <property type="entry name" value="ABC_TM1F"/>
    <property type="match status" value="1"/>
</dbReference>
<feature type="transmembrane region" description="Helical" evidence="9">
    <location>
        <begin position="275"/>
        <end position="296"/>
    </location>
</feature>
<dbReference type="GO" id="GO:0015421">
    <property type="term" value="F:ABC-type oligopeptide transporter activity"/>
    <property type="evidence" value="ECO:0007669"/>
    <property type="project" value="TreeGrafter"/>
</dbReference>
<evidence type="ECO:0000256" key="8">
    <source>
        <dbReference type="ARBA" id="ARBA00023136"/>
    </source>
</evidence>
<dbReference type="InterPro" id="IPR011527">
    <property type="entry name" value="ABC1_TM_dom"/>
</dbReference>
<feature type="transmembrane region" description="Helical" evidence="9">
    <location>
        <begin position="52"/>
        <end position="78"/>
    </location>
</feature>
<dbReference type="InterPro" id="IPR036640">
    <property type="entry name" value="ABC1_TM_sf"/>
</dbReference>
<dbReference type="SUPFAM" id="SSF52540">
    <property type="entry name" value="P-loop containing nucleoside triphosphate hydrolases"/>
    <property type="match status" value="1"/>
</dbReference>
<evidence type="ECO:0000256" key="2">
    <source>
        <dbReference type="ARBA" id="ARBA00022448"/>
    </source>
</evidence>
<dbReference type="PROSITE" id="PS50893">
    <property type="entry name" value="ABC_TRANSPORTER_2"/>
    <property type="match status" value="1"/>
</dbReference>
<evidence type="ECO:0000259" key="11">
    <source>
        <dbReference type="PROSITE" id="PS50929"/>
    </source>
</evidence>
<dbReference type="Pfam" id="PF00005">
    <property type="entry name" value="ABC_tran"/>
    <property type="match status" value="1"/>
</dbReference>
<dbReference type="InterPro" id="IPR027417">
    <property type="entry name" value="P-loop_NTPase"/>
</dbReference>
<dbReference type="SMART" id="SM00382">
    <property type="entry name" value="AAA"/>
    <property type="match status" value="1"/>
</dbReference>
<dbReference type="PROSITE" id="PS00211">
    <property type="entry name" value="ABC_TRANSPORTER_1"/>
    <property type="match status" value="1"/>
</dbReference>
<dbReference type="EMBL" id="FMJE01000002">
    <property type="protein sequence ID" value="SCM79211.1"/>
    <property type="molecule type" value="Genomic_DNA"/>
</dbReference>
<dbReference type="Gene3D" id="1.20.1560.10">
    <property type="entry name" value="ABC transporter type 1, transmembrane domain"/>
    <property type="match status" value="1"/>
</dbReference>
<dbReference type="Pfam" id="PF00664">
    <property type="entry name" value="ABC_membrane"/>
    <property type="match status" value="1"/>
</dbReference>
<protein>
    <submittedName>
        <fullName evidence="12">ABC transport system ATP-binding and permease protein</fullName>
    </submittedName>
</protein>
<evidence type="ECO:0000256" key="3">
    <source>
        <dbReference type="ARBA" id="ARBA00022475"/>
    </source>
</evidence>
<dbReference type="AlphaFoldDB" id="A0A212LNX7"/>
<evidence type="ECO:0000259" key="10">
    <source>
        <dbReference type="PROSITE" id="PS50893"/>
    </source>
</evidence>
<feature type="domain" description="ABC transporter" evidence="10">
    <location>
        <begin position="334"/>
        <end position="569"/>
    </location>
</feature>
<feature type="transmembrane region" description="Helical" evidence="9">
    <location>
        <begin position="14"/>
        <end position="40"/>
    </location>
</feature>
<keyword evidence="7 9" id="KW-1133">Transmembrane helix</keyword>
<keyword evidence="4 9" id="KW-0812">Transmembrane</keyword>
<dbReference type="InterPro" id="IPR017871">
    <property type="entry name" value="ABC_transporter-like_CS"/>
</dbReference>
<dbReference type="CDD" id="cd18548">
    <property type="entry name" value="ABC_6TM_Tm287_like"/>
    <property type="match status" value="1"/>
</dbReference>
<keyword evidence="3" id="KW-1003">Cell membrane</keyword>
<evidence type="ECO:0000256" key="1">
    <source>
        <dbReference type="ARBA" id="ARBA00004651"/>
    </source>
</evidence>
<organism evidence="12">
    <name type="scientific">uncultured Sporomusa sp</name>
    <dbReference type="NCBI Taxonomy" id="307249"/>
    <lineage>
        <taxon>Bacteria</taxon>
        <taxon>Bacillati</taxon>
        <taxon>Bacillota</taxon>
        <taxon>Negativicutes</taxon>
        <taxon>Selenomonadales</taxon>
        <taxon>Sporomusaceae</taxon>
        <taxon>Sporomusa</taxon>
        <taxon>environmental samples</taxon>
    </lineage>
</organism>
<dbReference type="InterPro" id="IPR003439">
    <property type="entry name" value="ABC_transporter-like_ATP-bd"/>
</dbReference>
<keyword evidence="2" id="KW-0813">Transport</keyword>
<dbReference type="GO" id="GO:0005886">
    <property type="term" value="C:plasma membrane"/>
    <property type="evidence" value="ECO:0007669"/>
    <property type="project" value="UniProtKB-SubCell"/>
</dbReference>
<feature type="transmembrane region" description="Helical" evidence="9">
    <location>
        <begin position="154"/>
        <end position="174"/>
    </location>
</feature>
<evidence type="ECO:0000256" key="5">
    <source>
        <dbReference type="ARBA" id="ARBA00022741"/>
    </source>
</evidence>
<reference evidence="12" key="1">
    <citation type="submission" date="2016-08" db="EMBL/GenBank/DDBJ databases">
        <authorList>
            <person name="Seilhamer J.J."/>
        </authorList>
    </citation>
    <scope>NUCLEOTIDE SEQUENCE</scope>
    <source>
        <strain evidence="12">86</strain>
    </source>
</reference>
<accession>A0A212LNX7</accession>
<dbReference type="GO" id="GO:0005524">
    <property type="term" value="F:ATP binding"/>
    <property type="evidence" value="ECO:0007669"/>
    <property type="project" value="UniProtKB-KW"/>
</dbReference>
<proteinExistence type="predicted"/>
<dbReference type="FunFam" id="3.40.50.300:FF:000854">
    <property type="entry name" value="Multidrug ABC transporter ATP-binding protein"/>
    <property type="match status" value="1"/>
</dbReference>
<name>A0A212LNX7_9FIRM</name>
<dbReference type="InterPro" id="IPR003593">
    <property type="entry name" value="AAA+_ATPase"/>
</dbReference>
<dbReference type="PANTHER" id="PTHR43394">
    <property type="entry name" value="ATP-DEPENDENT PERMEASE MDL1, MITOCHONDRIAL"/>
    <property type="match status" value="1"/>
</dbReference>
<dbReference type="PANTHER" id="PTHR43394:SF1">
    <property type="entry name" value="ATP-BINDING CASSETTE SUB-FAMILY B MEMBER 10, MITOCHONDRIAL"/>
    <property type="match status" value="1"/>
</dbReference>
<evidence type="ECO:0000256" key="9">
    <source>
        <dbReference type="SAM" id="Phobius"/>
    </source>
</evidence>
<keyword evidence="8 9" id="KW-0472">Membrane</keyword>
<evidence type="ECO:0000256" key="7">
    <source>
        <dbReference type="ARBA" id="ARBA00022989"/>
    </source>
</evidence>
<dbReference type="SUPFAM" id="SSF90123">
    <property type="entry name" value="ABC transporter transmembrane region"/>
    <property type="match status" value="1"/>
</dbReference>
<evidence type="ECO:0000256" key="6">
    <source>
        <dbReference type="ARBA" id="ARBA00022840"/>
    </source>
</evidence>
<dbReference type="GO" id="GO:0016887">
    <property type="term" value="F:ATP hydrolysis activity"/>
    <property type="evidence" value="ECO:0007669"/>
    <property type="project" value="InterPro"/>
</dbReference>
<dbReference type="InterPro" id="IPR039421">
    <property type="entry name" value="Type_1_exporter"/>
</dbReference>
<feature type="domain" description="ABC transmembrane type-1" evidence="11">
    <location>
        <begin position="16"/>
        <end position="298"/>
    </location>
</feature>